<proteinExistence type="inferred from homology"/>
<evidence type="ECO:0000256" key="1">
    <source>
        <dbReference type="ARBA" id="ARBA00001974"/>
    </source>
</evidence>
<name>A0ABW5W3F3_9MICO</name>
<evidence type="ECO:0000256" key="4">
    <source>
        <dbReference type="ARBA" id="ARBA00022827"/>
    </source>
</evidence>
<dbReference type="EC" id="1.6.5.-" evidence="7"/>
<accession>A0ABW5W3F3</accession>
<evidence type="ECO:0000313" key="7">
    <source>
        <dbReference type="EMBL" id="MFD2797123.1"/>
    </source>
</evidence>
<dbReference type="InterPro" id="IPR036188">
    <property type="entry name" value="FAD/NAD-bd_sf"/>
</dbReference>
<protein>
    <submittedName>
        <fullName evidence="7">NAD(P)/FAD-dependent oxidoreductase</fullName>
        <ecNumber evidence="7">1.6.5.-</ecNumber>
    </submittedName>
</protein>
<gene>
    <name evidence="7" type="ORF">ACFS27_26430</name>
</gene>
<dbReference type="RefSeq" id="WP_377189901.1">
    <property type="nucleotide sequence ID" value="NZ_JBHUOG010000002.1"/>
</dbReference>
<keyword evidence="4" id="KW-0274">FAD</keyword>
<keyword evidence="3" id="KW-0285">Flavoprotein</keyword>
<dbReference type="PRINTS" id="PR00368">
    <property type="entry name" value="FADPNR"/>
</dbReference>
<evidence type="ECO:0000256" key="2">
    <source>
        <dbReference type="ARBA" id="ARBA00005272"/>
    </source>
</evidence>
<comment type="similarity">
    <text evidence="2">Belongs to the NADH dehydrogenase family.</text>
</comment>
<dbReference type="GO" id="GO:0016491">
    <property type="term" value="F:oxidoreductase activity"/>
    <property type="evidence" value="ECO:0007669"/>
    <property type="project" value="UniProtKB-KW"/>
</dbReference>
<dbReference type="Gene3D" id="3.50.50.100">
    <property type="match status" value="1"/>
</dbReference>
<dbReference type="SUPFAM" id="SSF51905">
    <property type="entry name" value="FAD/NAD(P)-binding domain"/>
    <property type="match status" value="1"/>
</dbReference>
<keyword evidence="5 7" id="KW-0560">Oxidoreductase</keyword>
<reference evidence="8" key="1">
    <citation type="journal article" date="2019" name="Int. J. Syst. Evol. Microbiol.">
        <title>The Global Catalogue of Microorganisms (GCM) 10K type strain sequencing project: providing services to taxonomists for standard genome sequencing and annotation.</title>
        <authorList>
            <consortium name="The Broad Institute Genomics Platform"/>
            <consortium name="The Broad Institute Genome Sequencing Center for Infectious Disease"/>
            <person name="Wu L."/>
            <person name="Ma J."/>
        </authorList>
    </citation>
    <scope>NUCLEOTIDE SEQUENCE [LARGE SCALE GENOMIC DNA]</scope>
    <source>
        <strain evidence="8">CCM 7044</strain>
    </source>
</reference>
<dbReference type="PANTHER" id="PTHR42913">
    <property type="entry name" value="APOPTOSIS-INDUCING FACTOR 1"/>
    <property type="match status" value="1"/>
</dbReference>
<comment type="cofactor">
    <cofactor evidence="1">
        <name>FAD</name>
        <dbReference type="ChEBI" id="CHEBI:57692"/>
    </cofactor>
</comment>
<sequence>MSAASTARGAPLVRVLVLGGGYSGIMAANRLAGKVGKRVSITMISPNDSFVERIRLHEVAARHDTETASRWALRDLVHHDVRLRTGTVTRIDPDARVVHAHDSIANEPWSESYDRLVYAVGSGTAVTAVPGSESYAHSITNLAAARDLRARLDDLSDSGSVLIVGGGTTAIELSTELAVARPHLRLRLVTSGLVGPTLSERGRDYLRRSRAFAGIELHENTRVAEVTQEGVVTQDGRTIQADCVVWAASFAVPSLARDSGLDVDRAGRLVVDDTMRSTIDPEILGAGDGCVITSPSNSHLRMACATAAPQGAHAAATIVAEITGRPAPSFRLAYLVIAMSLGPDDGLVQRTRPDDTASDAVITGRLGAWFNELNNRYARQILAWERQRAGAYHWAKPPKRQAERVG</sequence>
<organism evidence="7 8">
    <name type="scientific">Promicromonospora vindobonensis</name>
    <dbReference type="NCBI Taxonomy" id="195748"/>
    <lineage>
        <taxon>Bacteria</taxon>
        <taxon>Bacillati</taxon>
        <taxon>Actinomycetota</taxon>
        <taxon>Actinomycetes</taxon>
        <taxon>Micrococcales</taxon>
        <taxon>Promicromonosporaceae</taxon>
        <taxon>Promicromonospora</taxon>
    </lineage>
</organism>
<dbReference type="PANTHER" id="PTHR42913:SF3">
    <property type="entry name" value="64 KDA MITOCHONDRIAL NADH DEHYDROGENASE (EUROFUNG)"/>
    <property type="match status" value="1"/>
</dbReference>
<dbReference type="EMBL" id="JBHUOG010000002">
    <property type="protein sequence ID" value="MFD2797123.1"/>
    <property type="molecule type" value="Genomic_DNA"/>
</dbReference>
<dbReference type="Proteomes" id="UP001597479">
    <property type="component" value="Unassembled WGS sequence"/>
</dbReference>
<evidence type="ECO:0000313" key="8">
    <source>
        <dbReference type="Proteomes" id="UP001597479"/>
    </source>
</evidence>
<evidence type="ECO:0000259" key="6">
    <source>
        <dbReference type="Pfam" id="PF07992"/>
    </source>
</evidence>
<feature type="domain" description="FAD/NAD(P)-binding" evidence="6">
    <location>
        <begin position="14"/>
        <end position="298"/>
    </location>
</feature>
<dbReference type="InterPro" id="IPR023753">
    <property type="entry name" value="FAD/NAD-binding_dom"/>
</dbReference>
<keyword evidence="8" id="KW-1185">Reference proteome</keyword>
<evidence type="ECO:0000256" key="5">
    <source>
        <dbReference type="ARBA" id="ARBA00023002"/>
    </source>
</evidence>
<dbReference type="InterPro" id="IPR051169">
    <property type="entry name" value="NADH-Q_oxidoreductase"/>
</dbReference>
<dbReference type="PRINTS" id="PR00469">
    <property type="entry name" value="PNDRDTASEII"/>
</dbReference>
<evidence type="ECO:0000256" key="3">
    <source>
        <dbReference type="ARBA" id="ARBA00022630"/>
    </source>
</evidence>
<dbReference type="Pfam" id="PF07992">
    <property type="entry name" value="Pyr_redox_2"/>
    <property type="match status" value="1"/>
</dbReference>
<comment type="caution">
    <text evidence="7">The sequence shown here is derived from an EMBL/GenBank/DDBJ whole genome shotgun (WGS) entry which is preliminary data.</text>
</comment>